<protein>
    <submittedName>
        <fullName evidence="1">Uncharacterized protein</fullName>
    </submittedName>
</protein>
<dbReference type="Proteomes" id="UP000447434">
    <property type="component" value="Unassembled WGS sequence"/>
</dbReference>
<comment type="caution">
    <text evidence="1">The sequence shown here is derived from an EMBL/GenBank/DDBJ whole genome shotgun (WGS) entry which is preliminary data.</text>
</comment>
<name>A0A6A4MRP8_LUPAL</name>
<keyword evidence="2" id="KW-1185">Reference proteome</keyword>
<gene>
    <name evidence="1" type="ORF">Lalb_Chr00c36g0408811</name>
</gene>
<organism evidence="1 2">
    <name type="scientific">Lupinus albus</name>
    <name type="common">White lupine</name>
    <name type="synonym">Lupinus termis</name>
    <dbReference type="NCBI Taxonomy" id="3870"/>
    <lineage>
        <taxon>Eukaryota</taxon>
        <taxon>Viridiplantae</taxon>
        <taxon>Streptophyta</taxon>
        <taxon>Embryophyta</taxon>
        <taxon>Tracheophyta</taxon>
        <taxon>Spermatophyta</taxon>
        <taxon>Magnoliopsida</taxon>
        <taxon>eudicotyledons</taxon>
        <taxon>Gunneridae</taxon>
        <taxon>Pentapetalae</taxon>
        <taxon>rosids</taxon>
        <taxon>fabids</taxon>
        <taxon>Fabales</taxon>
        <taxon>Fabaceae</taxon>
        <taxon>Papilionoideae</taxon>
        <taxon>50 kb inversion clade</taxon>
        <taxon>genistoids sensu lato</taxon>
        <taxon>core genistoids</taxon>
        <taxon>Genisteae</taxon>
        <taxon>Lupinus</taxon>
    </lineage>
</organism>
<dbReference type="EMBL" id="WOCE01000061">
    <property type="protein sequence ID" value="KAE9584193.1"/>
    <property type="molecule type" value="Genomic_DNA"/>
</dbReference>
<evidence type="ECO:0000313" key="2">
    <source>
        <dbReference type="Proteomes" id="UP000447434"/>
    </source>
</evidence>
<evidence type="ECO:0000313" key="1">
    <source>
        <dbReference type="EMBL" id="KAE9584193.1"/>
    </source>
</evidence>
<accession>A0A6A4MRP8</accession>
<proteinExistence type="predicted"/>
<reference evidence="2" key="1">
    <citation type="journal article" date="2020" name="Nat. Commun.">
        <title>Genome sequence of the cluster root forming white lupin.</title>
        <authorList>
            <person name="Hufnagel B."/>
            <person name="Marques A."/>
            <person name="Soriano A."/>
            <person name="Marques L."/>
            <person name="Divol F."/>
            <person name="Doumas P."/>
            <person name="Sallet E."/>
            <person name="Mancinotti D."/>
            <person name="Carrere S."/>
            <person name="Marande W."/>
            <person name="Arribat S."/>
            <person name="Keller J."/>
            <person name="Huneau C."/>
            <person name="Blein T."/>
            <person name="Aime D."/>
            <person name="Laguerre M."/>
            <person name="Taylor J."/>
            <person name="Schubert V."/>
            <person name="Nelson M."/>
            <person name="Geu-Flores F."/>
            <person name="Crespi M."/>
            <person name="Gallardo-Guerrero K."/>
            <person name="Delaux P.-M."/>
            <person name="Salse J."/>
            <person name="Berges H."/>
            <person name="Guyot R."/>
            <person name="Gouzy J."/>
            <person name="Peret B."/>
        </authorList>
    </citation>
    <scope>NUCLEOTIDE SEQUENCE [LARGE SCALE GENOMIC DNA]</scope>
    <source>
        <strain evidence="2">cv. Amiga</strain>
    </source>
</reference>
<dbReference type="AlphaFoldDB" id="A0A6A4MRP8"/>
<sequence>MAVTMAACSLGLHFSADKNIASVLMLKASSVFDATATTTKPCYINLLNKTRYIC</sequence>